<reference evidence="1" key="1">
    <citation type="submission" date="2018-07" db="EMBL/GenBank/DDBJ databases">
        <authorList>
            <person name="Gao Z.-S."/>
            <person name="Jia H.-M."/>
            <person name="Jia H.-J."/>
            <person name="Cai Q.-L."/>
            <person name="Wang Y."/>
            <person name="Zhao H.-B."/>
        </authorList>
    </citation>
    <scope>NUCLEOTIDE SEQUENCE</scope>
    <source>
        <tissue evidence="1">Leaves</tissue>
    </source>
</reference>
<dbReference type="AlphaFoldDB" id="A0A6A1UIV0"/>
<proteinExistence type="predicted"/>
<comment type="caution">
    <text evidence="1">The sequence shown here is derived from an EMBL/GenBank/DDBJ whole genome shotgun (WGS) entry which is preliminary data.</text>
</comment>
<organism evidence="1 3">
    <name type="scientific">Morella rubra</name>
    <name type="common">Chinese bayberry</name>
    <dbReference type="NCBI Taxonomy" id="262757"/>
    <lineage>
        <taxon>Eukaryota</taxon>
        <taxon>Viridiplantae</taxon>
        <taxon>Streptophyta</taxon>
        <taxon>Embryophyta</taxon>
        <taxon>Tracheophyta</taxon>
        <taxon>Spermatophyta</taxon>
        <taxon>Magnoliopsida</taxon>
        <taxon>eudicotyledons</taxon>
        <taxon>Gunneridae</taxon>
        <taxon>Pentapetalae</taxon>
        <taxon>rosids</taxon>
        <taxon>fabids</taxon>
        <taxon>Fagales</taxon>
        <taxon>Myricaceae</taxon>
        <taxon>Morella</taxon>
    </lineage>
</organism>
<gene>
    <name evidence="2" type="ORF">CJ030_MR0G027764</name>
    <name evidence="1" type="ORF">CJ030_MR0G027782</name>
</gene>
<evidence type="ECO:0000313" key="3">
    <source>
        <dbReference type="Proteomes" id="UP000516437"/>
    </source>
</evidence>
<evidence type="ECO:0000313" key="2">
    <source>
        <dbReference type="EMBL" id="KAB1199088.1"/>
    </source>
</evidence>
<reference evidence="1" key="3">
    <citation type="submission" date="2019-09" db="EMBL/GenBank/DDBJ databases">
        <authorList>
            <person name="Gao Z."/>
        </authorList>
    </citation>
    <scope>NUCLEOTIDE SEQUENCE</scope>
    <source>
        <tissue evidence="1">Leaves</tissue>
    </source>
</reference>
<dbReference type="EMBL" id="RXIC02000499">
    <property type="protein sequence ID" value="KAB1199088.1"/>
    <property type="molecule type" value="Genomic_DNA"/>
</dbReference>
<protein>
    <submittedName>
        <fullName evidence="1">Uncharacterized protein</fullName>
    </submittedName>
</protein>
<dbReference type="OrthoDB" id="992031at2759"/>
<accession>A0A6A1UIV0</accession>
<dbReference type="Proteomes" id="UP000516437">
    <property type="component" value="Unassembled WGS sequence"/>
</dbReference>
<name>A0A6A1UIV0_9ROSI</name>
<dbReference type="PANTHER" id="PTHR46929:SF23">
    <property type="entry name" value="L10-INTERACTING MYB DOMAIN-CONTAINING PROTEIN-LIKE"/>
    <property type="match status" value="1"/>
</dbReference>
<sequence>MTNKVYEEEITAFPKHEQYMTKKVEIFDEMTLVVEKQVASSSKKCHTKTSKAKSDKDGSYAILGDKIERVVIALEKMIASAYINDLYAKIMKIEGFEKDLLALAFEYLAINETRAKIFMAKNVHFRKI</sequence>
<keyword evidence="3" id="KW-1185">Reference proteome</keyword>
<dbReference type="PANTHER" id="PTHR46929">
    <property type="entry name" value="EXPRESSED PROTEIN"/>
    <property type="match status" value="1"/>
</dbReference>
<evidence type="ECO:0000313" key="1">
    <source>
        <dbReference type="EMBL" id="KAB1199070.1"/>
    </source>
</evidence>
<reference evidence="1 3" key="2">
    <citation type="journal article" date="2019" name="Plant Biotechnol. J.">
        <title>The red bayberry genome and genetic basis of sex determination.</title>
        <authorList>
            <person name="Jia H.M."/>
            <person name="Jia H.J."/>
            <person name="Cai Q.L."/>
            <person name="Wang Y."/>
            <person name="Zhao H.B."/>
            <person name="Yang W.F."/>
            <person name="Wang G.Y."/>
            <person name="Li Y.H."/>
            <person name="Zhan D.L."/>
            <person name="Shen Y.T."/>
            <person name="Niu Q.F."/>
            <person name="Chang L."/>
            <person name="Qiu J."/>
            <person name="Zhao L."/>
            <person name="Xie H.B."/>
            <person name="Fu W.Y."/>
            <person name="Jin J."/>
            <person name="Li X.W."/>
            <person name="Jiao Y."/>
            <person name="Zhou C.C."/>
            <person name="Tu T."/>
            <person name="Chai C.Y."/>
            <person name="Gao J.L."/>
            <person name="Fan L.J."/>
            <person name="van de Weg E."/>
            <person name="Wang J.Y."/>
            <person name="Gao Z.S."/>
        </authorList>
    </citation>
    <scope>NUCLEOTIDE SEQUENCE [LARGE SCALE GENOMIC DNA]</scope>
    <source>
        <tissue evidence="1">Leaves</tissue>
    </source>
</reference>
<dbReference type="EMBL" id="RXIC02000500">
    <property type="protein sequence ID" value="KAB1199070.1"/>
    <property type="molecule type" value="Genomic_DNA"/>
</dbReference>